<feature type="chain" id="PRO_5017283185" evidence="1">
    <location>
        <begin position="23"/>
        <end position="131"/>
    </location>
</feature>
<name>A0A3A6UNQ8_9GAMM</name>
<evidence type="ECO:0000256" key="1">
    <source>
        <dbReference type="SAM" id="SignalP"/>
    </source>
</evidence>
<reference evidence="2 3" key="1">
    <citation type="submission" date="2018-09" db="EMBL/GenBank/DDBJ databases">
        <title>Phylogeny of the Shewanellaceae, and recommendation for two new genera, Pseudoshewanella and Parashewanella.</title>
        <authorList>
            <person name="Wang G."/>
        </authorList>
    </citation>
    <scope>NUCLEOTIDE SEQUENCE [LARGE SCALE GENOMIC DNA]</scope>
    <source>
        <strain evidence="2 3">KCTC 22492</strain>
    </source>
</reference>
<organism evidence="2 3">
    <name type="scientific">Parashewanella spongiae</name>
    <dbReference type="NCBI Taxonomy" id="342950"/>
    <lineage>
        <taxon>Bacteria</taxon>
        <taxon>Pseudomonadati</taxon>
        <taxon>Pseudomonadota</taxon>
        <taxon>Gammaproteobacteria</taxon>
        <taxon>Alteromonadales</taxon>
        <taxon>Shewanellaceae</taxon>
        <taxon>Parashewanella</taxon>
    </lineage>
</organism>
<evidence type="ECO:0000313" key="3">
    <source>
        <dbReference type="Proteomes" id="UP000273022"/>
    </source>
</evidence>
<sequence>MNRITQLVFICFVLVLPLPTYADTAENKFLNEVIQCASYYKISSDALIAMNAPQMKGIADKLKLSHQKSLELALKYDKSATSKFAEIENQQIAEMKASSGLRELMNQYRTKCQQILAAPDERLKYWQMVEM</sequence>
<comment type="caution">
    <text evidence="2">The sequence shown here is derived from an EMBL/GenBank/DDBJ whole genome shotgun (WGS) entry which is preliminary data.</text>
</comment>
<dbReference type="Proteomes" id="UP000273022">
    <property type="component" value="Unassembled WGS sequence"/>
</dbReference>
<accession>A0A3A6UNQ8</accession>
<dbReference type="OrthoDB" id="6990245at2"/>
<keyword evidence="3" id="KW-1185">Reference proteome</keyword>
<dbReference type="RefSeq" id="WP_121851687.1">
    <property type="nucleotide sequence ID" value="NZ_CP037952.1"/>
</dbReference>
<keyword evidence="1" id="KW-0732">Signal</keyword>
<feature type="signal peptide" evidence="1">
    <location>
        <begin position="1"/>
        <end position="22"/>
    </location>
</feature>
<proteinExistence type="predicted"/>
<dbReference type="EMBL" id="QYYH01000002">
    <property type="protein sequence ID" value="RJY19450.1"/>
    <property type="molecule type" value="Genomic_DNA"/>
</dbReference>
<evidence type="ECO:0000313" key="2">
    <source>
        <dbReference type="EMBL" id="RJY19450.1"/>
    </source>
</evidence>
<protein>
    <submittedName>
        <fullName evidence="2">Uncharacterized protein</fullName>
    </submittedName>
</protein>
<dbReference type="AlphaFoldDB" id="A0A3A6UNQ8"/>
<gene>
    <name evidence="2" type="ORF">D5R81_00425</name>
</gene>